<evidence type="ECO:0000313" key="5">
    <source>
        <dbReference type="Proteomes" id="UP001338125"/>
    </source>
</evidence>
<evidence type="ECO:0000256" key="1">
    <source>
        <dbReference type="ARBA" id="ARBA00023242"/>
    </source>
</evidence>
<organism evidence="4 5">
    <name type="scientific">Cladobotryum mycophilum</name>
    <dbReference type="NCBI Taxonomy" id="491253"/>
    <lineage>
        <taxon>Eukaryota</taxon>
        <taxon>Fungi</taxon>
        <taxon>Dikarya</taxon>
        <taxon>Ascomycota</taxon>
        <taxon>Pezizomycotina</taxon>
        <taxon>Sordariomycetes</taxon>
        <taxon>Hypocreomycetidae</taxon>
        <taxon>Hypocreales</taxon>
        <taxon>Hypocreaceae</taxon>
        <taxon>Cladobotryum</taxon>
    </lineage>
</organism>
<feature type="domain" description="Zn(2)-C6 fungal-type" evidence="3">
    <location>
        <begin position="21"/>
        <end position="57"/>
    </location>
</feature>
<evidence type="ECO:0000259" key="3">
    <source>
        <dbReference type="PROSITE" id="PS50048"/>
    </source>
</evidence>
<feature type="compositionally biased region" description="Low complexity" evidence="2">
    <location>
        <begin position="84"/>
        <end position="95"/>
    </location>
</feature>
<dbReference type="CDD" id="cd00067">
    <property type="entry name" value="GAL4"/>
    <property type="match status" value="1"/>
</dbReference>
<dbReference type="Proteomes" id="UP001338125">
    <property type="component" value="Unassembled WGS sequence"/>
</dbReference>
<dbReference type="Pfam" id="PF00172">
    <property type="entry name" value="Zn_clus"/>
    <property type="match status" value="1"/>
</dbReference>
<dbReference type="PANTHER" id="PTHR31644:SF2">
    <property type="entry name" value="TRANSCRIPTIONAL ACTIVATOR ARO80-RELATED"/>
    <property type="match status" value="1"/>
</dbReference>
<dbReference type="InterPro" id="IPR001138">
    <property type="entry name" value="Zn2Cys6_DnaBD"/>
</dbReference>
<name>A0ABR0SBK4_9HYPO</name>
<dbReference type="CDD" id="cd12148">
    <property type="entry name" value="fungal_TF_MHR"/>
    <property type="match status" value="1"/>
</dbReference>
<dbReference type="InterPro" id="IPR036864">
    <property type="entry name" value="Zn2-C6_fun-type_DNA-bd_sf"/>
</dbReference>
<comment type="caution">
    <text evidence="4">The sequence shown here is derived from an EMBL/GenBank/DDBJ whole genome shotgun (WGS) entry which is preliminary data.</text>
</comment>
<dbReference type="PROSITE" id="PS50048">
    <property type="entry name" value="ZN2_CY6_FUNGAL_2"/>
    <property type="match status" value="1"/>
</dbReference>
<accession>A0ABR0SBK4</accession>
<proteinExistence type="predicted"/>
<protein>
    <submittedName>
        <fullName evidence="4">Transcriptional activator ARO80</fullName>
    </submittedName>
</protein>
<evidence type="ECO:0000313" key="4">
    <source>
        <dbReference type="EMBL" id="KAK5989557.1"/>
    </source>
</evidence>
<dbReference type="EMBL" id="JAVFKD010000015">
    <property type="protein sequence ID" value="KAK5989557.1"/>
    <property type="molecule type" value="Genomic_DNA"/>
</dbReference>
<keyword evidence="1" id="KW-0539">Nucleus</keyword>
<dbReference type="SUPFAM" id="SSF57701">
    <property type="entry name" value="Zn2/Cys6 DNA-binding domain"/>
    <property type="match status" value="1"/>
</dbReference>
<dbReference type="Gene3D" id="4.10.240.10">
    <property type="entry name" value="Zn(2)-C6 fungal-type DNA-binding domain"/>
    <property type="match status" value="1"/>
</dbReference>
<keyword evidence="5" id="KW-1185">Reference proteome</keyword>
<feature type="region of interest" description="Disordered" evidence="2">
    <location>
        <begin position="58"/>
        <end position="144"/>
    </location>
</feature>
<feature type="compositionally biased region" description="Polar residues" evidence="2">
    <location>
        <begin position="68"/>
        <end position="78"/>
    </location>
</feature>
<evidence type="ECO:0000256" key="2">
    <source>
        <dbReference type="SAM" id="MobiDB-lite"/>
    </source>
</evidence>
<feature type="compositionally biased region" description="Basic and acidic residues" evidence="2">
    <location>
        <begin position="58"/>
        <end position="67"/>
    </location>
</feature>
<dbReference type="InterPro" id="IPR052780">
    <property type="entry name" value="AAA_Catabolism_Regulators"/>
</dbReference>
<gene>
    <name evidence="4" type="ORF">PT974_11084</name>
</gene>
<dbReference type="PANTHER" id="PTHR31644">
    <property type="entry name" value="TRANSCRIPTIONAL ACTIVATOR ARO80-RELATED"/>
    <property type="match status" value="1"/>
</dbReference>
<dbReference type="SMART" id="SM00066">
    <property type="entry name" value="GAL4"/>
    <property type="match status" value="1"/>
</dbReference>
<dbReference type="PROSITE" id="PS00463">
    <property type="entry name" value="ZN2_CY6_FUNGAL_1"/>
    <property type="match status" value="1"/>
</dbReference>
<reference evidence="4 5" key="1">
    <citation type="submission" date="2024-01" db="EMBL/GenBank/DDBJ databases">
        <title>Complete genome of Cladobotryum mycophilum ATHUM6906.</title>
        <authorList>
            <person name="Christinaki A.C."/>
            <person name="Myridakis A.I."/>
            <person name="Kouvelis V.N."/>
        </authorList>
    </citation>
    <scope>NUCLEOTIDE SEQUENCE [LARGE SCALE GENOMIC DNA]</scope>
    <source>
        <strain evidence="4 5">ATHUM6906</strain>
    </source>
</reference>
<sequence length="788" mass="88765">MEQLVPSDAATVKIPKRAYQACIRCRQRKARCLILDPTQGTDPSCLRCKRERKECVFTAERSRKQPSRDASQQQQHGPSRSSHDSSSTHSSRVDTGPSGSPLWSQLERPDARRDVSVGQVPAGPSGELGQRQQQESPVGGLTDRVTRTVVTNQSEALNLLFEAAEVYHASDSSSRPIVNDAGSLNVDFDGSVQTPSFNSARHSKGWEWAYPAENMYRPSEDVIQIFGRLKFVKKRWLTAQEAATFVQLFFKNMSPLTPIISDWYGNPANFRNLVDHEPVLCTAILTLSSRYHLLHGDGWLSRSYFLHNRLWRFCQSLLQRVIWGQEKSVVSSARSLGTVEGLLLMAEWHARSLHLPPDIEAWDSEDDALKDDEKGQSDSKMISFYHYHSPIFNSSSAIHRWLEGVVEPMRRSDRMSWSLIQSAASLGQELELFNEDKDSAIDAGKDATHTFTAQRKQRLRIVLYIYINQLAFRIGFSSLIPHNLINISPNAIRKSSDSKLSDHLLDYMSLCVDLTRLTRASHDLLFASKTTTRDMVSGGGYRRILEHFKPMLESWWSNYSQMKDGGPMREFIAIDFLYTKIYLYSLAVQAAAERKMSHQSSSDALESIFPSIFDFYNEDFTFIQELVDAAKEVLRLIVGFAETGRLRFLPALALGVPIEELNASLGLIDQGAKAMRLHIVDDLHLAGIFASLLEMYTEDFRARFVSINRVSRPAGSGVPDGEHFSSTTQTIDGAVNDMAAMDVVNDYGMNQEWLAHPFDASIAPFGAGFTQTFGVFDDELNFIWNQTL</sequence>